<evidence type="ECO:0000256" key="2">
    <source>
        <dbReference type="ARBA" id="ARBA00022741"/>
    </source>
</evidence>
<sequence length="624" mass="66190">MRRESYNYINYVISVGLILLGASAFAASTILRVPSYTPLHSASDLRHSVLAILEDGLDPVSLAVIASTTGLALLSVGLLIAAYLNYSAVSLVCGLSIMLLLSAAILSWDTLVLDYAWIVNPAIYIIIGIGVSSVVESVAAGVPLTVLGLLLLVGGLVEHGFVYEPLLTGSAARLAGMLSGGIPVAGFMALTVLLVLASGVQPEHPPMLPSEPLPASSARTRVEEQPAATRQRGGLGGENAVVDAVVSGIGGSRGQQGARRVCPRLSEWPRLLASEPGRVEECWLGREVYGYRVEAVIGRGGFGLVLRAREKYTGEPAAVKVILPAPVEADGSTVTRTALELVYELERESSSLRELSRRSRYIVALKAVHIDAEKFRLAVARDDPGIYLESPPALIMEYMAGGDLKKLLDRAIAANGADTLRRSRDWARAASAILAAAAEALAAIHAGGYIHGDVKPQNILFTEQPPASPSVLARGLASALRGGPGPLPKLSDLGSATRIGEPVQNITPLYAAPELLLYDALCQDPETRRSNQRCLEPPRADPSLDVYSLGVVALQLLAALGRGELEAWRRSGVLDSPQSTRQLLERLGVEGETADFIARMLSPEPGERPSADEVVRFFRGRAGL</sequence>
<dbReference type="Proteomes" id="UP000196694">
    <property type="component" value="Unassembled WGS sequence"/>
</dbReference>
<reference evidence="10 12" key="2">
    <citation type="submission" date="2017-05" db="EMBL/GenBank/DDBJ databases">
        <title>The draft genome of the hyperthermophilic archaeon 'Pyrodictium delaneyi strain Hulk', an iron and nitrate reducer, reveals the capacity for sulfate reduction.</title>
        <authorList>
            <person name="Demey L.M."/>
            <person name="Miller C."/>
            <person name="Manzella M."/>
            <person name="Reguera G."/>
            <person name="Kashefi K."/>
        </authorList>
    </citation>
    <scope>NUCLEOTIDE SEQUENCE [LARGE SCALE GENOMIC DNA]</scope>
    <source>
        <strain evidence="10 12">Hulk</strain>
    </source>
</reference>
<feature type="transmembrane region" description="Helical" evidence="7">
    <location>
        <begin position="60"/>
        <end position="81"/>
    </location>
</feature>
<dbReference type="InterPro" id="IPR050339">
    <property type="entry name" value="CC_SR_Kinase"/>
</dbReference>
<keyword evidence="7" id="KW-0812">Transmembrane</keyword>
<feature type="region of interest" description="Disordered" evidence="6">
    <location>
        <begin position="205"/>
        <end position="235"/>
    </location>
</feature>
<keyword evidence="3" id="KW-0418">Kinase</keyword>
<dbReference type="Gene3D" id="3.30.200.20">
    <property type="entry name" value="Phosphorylase Kinase, domain 1"/>
    <property type="match status" value="1"/>
</dbReference>
<keyword evidence="1" id="KW-0808">Transferase</keyword>
<dbReference type="OrthoDB" id="41005at2157"/>
<dbReference type="PANTHER" id="PTHR11042">
    <property type="entry name" value="EUKARYOTIC TRANSLATION INITIATION FACTOR 2-ALPHA KINASE EIF2-ALPHA KINASE -RELATED"/>
    <property type="match status" value="1"/>
</dbReference>
<dbReference type="RefSeq" id="WP_055407634.1">
    <property type="nucleotide sequence ID" value="NZ_CP013011.1"/>
</dbReference>
<feature type="transmembrane region" description="Helical" evidence="7">
    <location>
        <begin position="114"/>
        <end position="135"/>
    </location>
</feature>
<dbReference type="AlphaFoldDB" id="A0A0P0N1R9"/>
<feature type="transmembrane region" description="Helical" evidence="7">
    <location>
        <begin position="174"/>
        <end position="197"/>
    </location>
</feature>
<dbReference type="EMBL" id="NCQP01000006">
    <property type="protein sequence ID" value="OWJ54424.1"/>
    <property type="molecule type" value="Genomic_DNA"/>
</dbReference>
<dbReference type="InterPro" id="IPR011009">
    <property type="entry name" value="Kinase-like_dom_sf"/>
</dbReference>
<feature type="transmembrane region" description="Helical" evidence="7">
    <location>
        <begin position="88"/>
        <end position="108"/>
    </location>
</feature>
<evidence type="ECO:0000313" key="9">
    <source>
        <dbReference type="EMBL" id="ALL00370.1"/>
    </source>
</evidence>
<evidence type="ECO:0000256" key="7">
    <source>
        <dbReference type="SAM" id="Phobius"/>
    </source>
</evidence>
<dbReference type="PROSITE" id="PS00107">
    <property type="entry name" value="PROTEIN_KINASE_ATP"/>
    <property type="match status" value="1"/>
</dbReference>
<keyword evidence="7" id="KW-0472">Membrane</keyword>
<evidence type="ECO:0000313" key="11">
    <source>
        <dbReference type="Proteomes" id="UP000058613"/>
    </source>
</evidence>
<reference evidence="9 11" key="1">
    <citation type="submission" date="2015-10" db="EMBL/GenBank/DDBJ databases">
        <title>Complete genome sequence of hyperthermophilic archaeon Pyrodictium delaneyi Su06.</title>
        <authorList>
            <person name="Jung J.-H."/>
            <person name="Lin J."/>
            <person name="Holden J.F."/>
            <person name="Park C.-S."/>
        </authorList>
    </citation>
    <scope>NUCLEOTIDE SEQUENCE [LARGE SCALE GENOMIC DNA]</scope>
    <source>
        <strain evidence="9 11">Su06</strain>
    </source>
</reference>
<evidence type="ECO:0000259" key="8">
    <source>
        <dbReference type="PROSITE" id="PS50011"/>
    </source>
</evidence>
<dbReference type="STRING" id="1273541.Pyrde_0320"/>
<dbReference type="KEGG" id="pdl:Pyrde_0320"/>
<proteinExistence type="inferred from homology"/>
<dbReference type="GO" id="GO:0005737">
    <property type="term" value="C:cytoplasm"/>
    <property type="evidence" value="ECO:0007669"/>
    <property type="project" value="TreeGrafter"/>
</dbReference>
<dbReference type="SMART" id="SM00220">
    <property type="entry name" value="S_TKc"/>
    <property type="match status" value="1"/>
</dbReference>
<organism evidence="9 11">
    <name type="scientific">Pyrodictium delaneyi</name>
    <dbReference type="NCBI Taxonomy" id="1273541"/>
    <lineage>
        <taxon>Archaea</taxon>
        <taxon>Thermoproteota</taxon>
        <taxon>Thermoprotei</taxon>
        <taxon>Desulfurococcales</taxon>
        <taxon>Pyrodictiaceae</taxon>
        <taxon>Pyrodictium</taxon>
    </lineage>
</organism>
<evidence type="ECO:0000256" key="1">
    <source>
        <dbReference type="ARBA" id="ARBA00022679"/>
    </source>
</evidence>
<keyword evidence="12" id="KW-1185">Reference proteome</keyword>
<evidence type="ECO:0000256" key="6">
    <source>
        <dbReference type="SAM" id="MobiDB-lite"/>
    </source>
</evidence>
<feature type="transmembrane region" description="Helical" evidence="7">
    <location>
        <begin position="12"/>
        <end position="31"/>
    </location>
</feature>
<evidence type="ECO:0000256" key="4">
    <source>
        <dbReference type="ARBA" id="ARBA00022840"/>
    </source>
</evidence>
<gene>
    <name evidence="10" type="ORF">Pdsh_08125</name>
    <name evidence="9" type="ORF">Pyrde_0320</name>
</gene>
<feature type="domain" description="Protein kinase" evidence="8">
    <location>
        <begin position="291"/>
        <end position="618"/>
    </location>
</feature>
<dbReference type="InterPro" id="IPR000719">
    <property type="entry name" value="Prot_kinase_dom"/>
</dbReference>
<dbReference type="InterPro" id="IPR008271">
    <property type="entry name" value="Ser/Thr_kinase_AS"/>
</dbReference>
<dbReference type="EMBL" id="CP013011">
    <property type="protein sequence ID" value="ALL00370.1"/>
    <property type="molecule type" value="Genomic_DNA"/>
</dbReference>
<evidence type="ECO:0000313" key="12">
    <source>
        <dbReference type="Proteomes" id="UP000196694"/>
    </source>
</evidence>
<dbReference type="SUPFAM" id="SSF56112">
    <property type="entry name" value="Protein kinase-like (PK-like)"/>
    <property type="match status" value="1"/>
</dbReference>
<dbReference type="InterPro" id="IPR017441">
    <property type="entry name" value="Protein_kinase_ATP_BS"/>
</dbReference>
<evidence type="ECO:0000256" key="3">
    <source>
        <dbReference type="ARBA" id="ARBA00022777"/>
    </source>
</evidence>
<dbReference type="PROSITE" id="PS00108">
    <property type="entry name" value="PROTEIN_KINASE_ST"/>
    <property type="match status" value="1"/>
</dbReference>
<comment type="similarity">
    <text evidence="5">Belongs to the protein kinase superfamily. Ser/Thr protein kinase family. GCN2 subfamily.</text>
</comment>
<dbReference type="Pfam" id="PF00069">
    <property type="entry name" value="Pkinase"/>
    <property type="match status" value="1"/>
</dbReference>
<protein>
    <recommendedName>
        <fullName evidence="8">Protein kinase domain-containing protein</fullName>
    </recommendedName>
</protein>
<name>A0A0P0N1R9_9CREN</name>
<dbReference type="PROSITE" id="PS50011">
    <property type="entry name" value="PROTEIN_KINASE_DOM"/>
    <property type="match status" value="1"/>
</dbReference>
<dbReference type="GO" id="GO:0004672">
    <property type="term" value="F:protein kinase activity"/>
    <property type="evidence" value="ECO:0007669"/>
    <property type="project" value="InterPro"/>
</dbReference>
<dbReference type="GO" id="GO:0005524">
    <property type="term" value="F:ATP binding"/>
    <property type="evidence" value="ECO:0007669"/>
    <property type="project" value="UniProtKB-KW"/>
</dbReference>
<accession>A0A0P0N1R9</accession>
<dbReference type="Proteomes" id="UP000058613">
    <property type="component" value="Chromosome"/>
</dbReference>
<evidence type="ECO:0000256" key="5">
    <source>
        <dbReference type="ARBA" id="ARBA00037982"/>
    </source>
</evidence>
<dbReference type="Gene3D" id="1.10.510.10">
    <property type="entry name" value="Transferase(Phosphotransferase) domain 1"/>
    <property type="match status" value="1"/>
</dbReference>
<keyword evidence="2" id="KW-0547">Nucleotide-binding</keyword>
<keyword evidence="7" id="KW-1133">Transmembrane helix</keyword>
<dbReference type="GeneID" id="26098641"/>
<keyword evidence="4" id="KW-0067">ATP-binding</keyword>
<evidence type="ECO:0000313" key="10">
    <source>
        <dbReference type="EMBL" id="OWJ54424.1"/>
    </source>
</evidence>